<evidence type="ECO:0000313" key="3">
    <source>
        <dbReference type="EMBL" id="OAI17016.1"/>
    </source>
</evidence>
<evidence type="ECO:0000256" key="2">
    <source>
        <dbReference type="SAM" id="SignalP"/>
    </source>
</evidence>
<proteinExistence type="predicted"/>
<keyword evidence="2" id="KW-0732">Signal</keyword>
<evidence type="ECO:0008006" key="5">
    <source>
        <dbReference type="Google" id="ProtNLM"/>
    </source>
</evidence>
<dbReference type="STRING" id="980561.A1359_00210"/>
<evidence type="ECO:0000313" key="4">
    <source>
        <dbReference type="Proteomes" id="UP000078476"/>
    </source>
</evidence>
<dbReference type="Proteomes" id="UP000078476">
    <property type="component" value="Unassembled WGS sequence"/>
</dbReference>
<dbReference type="AlphaFoldDB" id="A0A177NG08"/>
<gene>
    <name evidence="3" type="ORF">A1359_00210</name>
</gene>
<organism evidence="3 4">
    <name type="scientific">Methylomonas lenta</name>
    <dbReference type="NCBI Taxonomy" id="980561"/>
    <lineage>
        <taxon>Bacteria</taxon>
        <taxon>Pseudomonadati</taxon>
        <taxon>Pseudomonadota</taxon>
        <taxon>Gammaproteobacteria</taxon>
        <taxon>Methylococcales</taxon>
        <taxon>Methylococcaceae</taxon>
        <taxon>Methylomonas</taxon>
    </lineage>
</organism>
<sequence>MNDSLQAYRTGMAACTLSLLLSSCASTPTPQGPPPPAVSSSYDSVPPPNASSSAADVEGAAVVDTLDLTARVEVIDNFARTATLQREDGSRFTVKVGPEAINFDQIRVGDWVDLTVTEELVVYLNVAGAPENDELAAMVALSPKGGTPGGLVADTVQITGTILAIDLANHTVGLQLGDGSSKTYPVSKFVDLSKRNVGEQVVFRFTKMMAISVKKPWKYS</sequence>
<accession>A0A177NG08</accession>
<protein>
    <recommendedName>
        <fullName evidence="5">DUF5666 domain-containing protein</fullName>
    </recommendedName>
</protein>
<name>A0A177NG08_9GAMM</name>
<dbReference type="OrthoDB" id="8684916at2"/>
<feature type="signal peptide" evidence="2">
    <location>
        <begin position="1"/>
        <end position="27"/>
    </location>
</feature>
<keyword evidence="4" id="KW-1185">Reference proteome</keyword>
<dbReference type="RefSeq" id="WP_066980370.1">
    <property type="nucleotide sequence ID" value="NZ_LUUI01000091.1"/>
</dbReference>
<comment type="caution">
    <text evidence="3">The sequence shown here is derived from an EMBL/GenBank/DDBJ whole genome shotgun (WGS) entry which is preliminary data.</text>
</comment>
<feature type="chain" id="PRO_5008069125" description="DUF5666 domain-containing protein" evidence="2">
    <location>
        <begin position="28"/>
        <end position="220"/>
    </location>
</feature>
<evidence type="ECO:0000256" key="1">
    <source>
        <dbReference type="SAM" id="MobiDB-lite"/>
    </source>
</evidence>
<dbReference type="EMBL" id="LUUI01000091">
    <property type="protein sequence ID" value="OAI17016.1"/>
    <property type="molecule type" value="Genomic_DNA"/>
</dbReference>
<feature type="region of interest" description="Disordered" evidence="1">
    <location>
        <begin position="26"/>
        <end position="57"/>
    </location>
</feature>
<reference evidence="3 4" key="1">
    <citation type="submission" date="2016-03" db="EMBL/GenBank/DDBJ databases">
        <authorList>
            <person name="Ploux O."/>
        </authorList>
    </citation>
    <scope>NUCLEOTIDE SEQUENCE [LARGE SCALE GENOMIC DNA]</scope>
    <source>
        <strain evidence="3 4">R-45370</strain>
    </source>
</reference>